<name>A0AAE3YCS6_9MICC</name>
<keyword evidence="6" id="KW-1185">Reference proteome</keyword>
<reference evidence="5" key="1">
    <citation type="submission" date="2023-07" db="EMBL/GenBank/DDBJ databases">
        <title>Sequencing the genomes of 1000 actinobacteria strains.</title>
        <authorList>
            <person name="Klenk H.-P."/>
        </authorList>
    </citation>
    <scope>NUCLEOTIDE SEQUENCE</scope>
    <source>
        <strain evidence="5">DSM 13988</strain>
    </source>
</reference>
<evidence type="ECO:0000313" key="5">
    <source>
        <dbReference type="EMBL" id="MDR6891513.1"/>
    </source>
</evidence>
<dbReference type="Pfam" id="PF00135">
    <property type="entry name" value="COesterase"/>
    <property type="match status" value="1"/>
</dbReference>
<dbReference type="SUPFAM" id="SSF53474">
    <property type="entry name" value="alpha/beta-Hydrolases"/>
    <property type="match status" value="1"/>
</dbReference>
<dbReference type="Proteomes" id="UP001247307">
    <property type="component" value="Unassembled WGS sequence"/>
</dbReference>
<evidence type="ECO:0000256" key="1">
    <source>
        <dbReference type="ARBA" id="ARBA00005964"/>
    </source>
</evidence>
<dbReference type="RefSeq" id="WP_309849386.1">
    <property type="nucleotide sequence ID" value="NZ_BAAAIU010000024.1"/>
</dbReference>
<accession>A0AAE3YCS6</accession>
<evidence type="ECO:0000259" key="4">
    <source>
        <dbReference type="Pfam" id="PF00135"/>
    </source>
</evidence>
<gene>
    <name evidence="5" type="ORF">J2S35_000453</name>
</gene>
<dbReference type="InterPro" id="IPR050309">
    <property type="entry name" value="Type-B_Carboxylest/Lipase"/>
</dbReference>
<proteinExistence type="inferred from homology"/>
<keyword evidence="2 3" id="KW-0378">Hydrolase</keyword>
<dbReference type="Gene3D" id="3.40.50.1820">
    <property type="entry name" value="alpha/beta hydrolase"/>
    <property type="match status" value="1"/>
</dbReference>
<comment type="similarity">
    <text evidence="1 3">Belongs to the type-B carboxylesterase/lipase family.</text>
</comment>
<protein>
    <recommendedName>
        <fullName evidence="3">Carboxylic ester hydrolase</fullName>
        <ecNumber evidence="3">3.1.1.-</ecNumber>
    </recommendedName>
</protein>
<dbReference type="InterPro" id="IPR002018">
    <property type="entry name" value="CarbesteraseB"/>
</dbReference>
<dbReference type="EMBL" id="JAVDUI010000001">
    <property type="protein sequence ID" value="MDR6891513.1"/>
    <property type="molecule type" value="Genomic_DNA"/>
</dbReference>
<evidence type="ECO:0000256" key="2">
    <source>
        <dbReference type="ARBA" id="ARBA00022801"/>
    </source>
</evidence>
<dbReference type="PROSITE" id="PS00122">
    <property type="entry name" value="CARBOXYLESTERASE_B_1"/>
    <property type="match status" value="1"/>
</dbReference>
<dbReference type="InterPro" id="IPR019826">
    <property type="entry name" value="Carboxylesterase_B_AS"/>
</dbReference>
<evidence type="ECO:0000313" key="6">
    <source>
        <dbReference type="Proteomes" id="UP001247307"/>
    </source>
</evidence>
<sequence length="449" mass="48141">MTSQPVIEHRWSAPAGEIIGRVEGEVMRATGIPYATAGRFEKPRPIPPADEPIRAMDPAPACPQVPMDMLEKLLWEPESGLEEDENCLNLSVTLPKDASPGDGLPVMVWIHGGSYTAGAGDAHVFGTAPLASEQNVVVVSVTYRLSVLGYLGWDGGRPANLGLLDQIAALRWIQANIAAFGGDPENVTVFGQSAGADAVAHLMIARGASGLFRRGIIQSAPLGITRGRARMNALMAREAAKIPDDAPLAEHVGCEERVARWALPFGLKGAMPFGVQYGFDPLPEENELDEAWARAAQDIEILIGHTSREAALFTGEVPGMHAFVSHLALGERLGEGLIASLTRKIYADPAHAFARRHAAAGGRGRHYVISWGPEGSPYRAAHTIELPLLLGTREGWEKAALIAGAPWETIEPQGMMLRSLWGRFAREGSEGLEDYEGLIEFAPLDAPAD</sequence>
<dbReference type="AlphaFoldDB" id="A0AAE3YCS6"/>
<dbReference type="GO" id="GO:0016787">
    <property type="term" value="F:hydrolase activity"/>
    <property type="evidence" value="ECO:0007669"/>
    <property type="project" value="UniProtKB-KW"/>
</dbReference>
<evidence type="ECO:0000256" key="3">
    <source>
        <dbReference type="RuleBase" id="RU361235"/>
    </source>
</evidence>
<organism evidence="5 6">
    <name type="scientific">Falsarthrobacter nasiphocae</name>
    <dbReference type="NCBI Taxonomy" id="189863"/>
    <lineage>
        <taxon>Bacteria</taxon>
        <taxon>Bacillati</taxon>
        <taxon>Actinomycetota</taxon>
        <taxon>Actinomycetes</taxon>
        <taxon>Micrococcales</taxon>
        <taxon>Micrococcaceae</taxon>
        <taxon>Falsarthrobacter</taxon>
    </lineage>
</organism>
<dbReference type="PANTHER" id="PTHR11559">
    <property type="entry name" value="CARBOXYLESTERASE"/>
    <property type="match status" value="1"/>
</dbReference>
<dbReference type="EC" id="3.1.1.-" evidence="3"/>
<dbReference type="InterPro" id="IPR029058">
    <property type="entry name" value="AB_hydrolase_fold"/>
</dbReference>
<comment type="caution">
    <text evidence="5">The sequence shown here is derived from an EMBL/GenBank/DDBJ whole genome shotgun (WGS) entry which is preliminary data.</text>
</comment>
<feature type="domain" description="Carboxylesterase type B" evidence="4">
    <location>
        <begin position="15"/>
        <end position="314"/>
    </location>
</feature>